<protein>
    <submittedName>
        <fullName evidence="1">Uncharacterized protein</fullName>
    </submittedName>
</protein>
<proteinExistence type="predicted"/>
<dbReference type="EnsemblMetazoa" id="Aqu2.1.12764_001">
    <property type="protein sequence ID" value="Aqu2.1.12764_001"/>
    <property type="gene ID" value="Aqu2.1.12764"/>
</dbReference>
<name>A0A1X7TE49_AMPQE</name>
<dbReference type="InParanoid" id="A0A1X7TE49"/>
<evidence type="ECO:0000313" key="1">
    <source>
        <dbReference type="EnsemblMetazoa" id="Aqu2.1.12764_001"/>
    </source>
</evidence>
<dbReference type="OrthoDB" id="298098at2759"/>
<sequence>IFILHTNIHIVGRGIQKILKVWPQTSVPPPQIHYLMLAPIPVQIGLNRSMEMKERDRMETSNL</sequence>
<organism evidence="1">
    <name type="scientific">Amphimedon queenslandica</name>
    <name type="common">Sponge</name>
    <dbReference type="NCBI Taxonomy" id="400682"/>
    <lineage>
        <taxon>Eukaryota</taxon>
        <taxon>Metazoa</taxon>
        <taxon>Porifera</taxon>
        <taxon>Demospongiae</taxon>
        <taxon>Heteroscleromorpha</taxon>
        <taxon>Haplosclerida</taxon>
        <taxon>Niphatidae</taxon>
        <taxon>Amphimedon</taxon>
    </lineage>
</organism>
<accession>A0A1X7TE49</accession>
<dbReference type="AlphaFoldDB" id="A0A1X7TE49"/>
<reference evidence="1" key="1">
    <citation type="submission" date="2017-05" db="UniProtKB">
        <authorList>
            <consortium name="EnsemblMetazoa"/>
        </authorList>
    </citation>
    <scope>IDENTIFICATION</scope>
</reference>